<dbReference type="AlphaFoldDB" id="F0SR39"/>
<dbReference type="Proteomes" id="UP000006860">
    <property type="component" value="Chromosome"/>
</dbReference>
<evidence type="ECO:0000259" key="1">
    <source>
        <dbReference type="Pfam" id="PF00149"/>
    </source>
</evidence>
<proteinExistence type="predicted"/>
<sequence>MNVAVFADIHGRILLAFKVVERYQCETGIQIDLILQCGDVGIFPDVHRLDKATLRHAVEDDSELGFSQYFLHPNREADQVLSNLTCKMLCVRGNHEDHKYLDGLEAKSGRSAFPVDSYQRLYVLKSGVLHTEFNQGTSLSVVGIGRVGPPKNENEIRRDKYVQRYEQEQIRQLRDDRIDVLLTHDTRREFIQPGIGMTEIDDVLDRYQPAYHFFGHTGAPFSLHQDRNGMTVASKLSDFEWDETDPARPLKSGSFGLLQWNGPDDHQFIVEDPLWLKEYTMHTWRYL</sequence>
<reference evidence="3" key="1">
    <citation type="submission" date="2011-02" db="EMBL/GenBank/DDBJ databases">
        <title>The complete genome of Planctomyces brasiliensis DSM 5305.</title>
        <authorList>
            <person name="Lucas S."/>
            <person name="Copeland A."/>
            <person name="Lapidus A."/>
            <person name="Bruce D."/>
            <person name="Goodwin L."/>
            <person name="Pitluck S."/>
            <person name="Kyrpides N."/>
            <person name="Mavromatis K."/>
            <person name="Pagani I."/>
            <person name="Ivanova N."/>
            <person name="Ovchinnikova G."/>
            <person name="Lu M."/>
            <person name="Detter J.C."/>
            <person name="Han C."/>
            <person name="Land M."/>
            <person name="Hauser L."/>
            <person name="Markowitz V."/>
            <person name="Cheng J.-F."/>
            <person name="Hugenholtz P."/>
            <person name="Woyke T."/>
            <person name="Wu D."/>
            <person name="Tindall B."/>
            <person name="Pomrenke H.G."/>
            <person name="Brambilla E."/>
            <person name="Klenk H.-P."/>
            <person name="Eisen J.A."/>
        </authorList>
    </citation>
    <scope>NUCLEOTIDE SEQUENCE [LARGE SCALE GENOMIC DNA]</scope>
    <source>
        <strain evidence="3">ATCC 49424 / DSM 5305 / JCM 21570 / NBRC 103401 / IFAM 1448</strain>
    </source>
</reference>
<dbReference type="InterPro" id="IPR004843">
    <property type="entry name" value="Calcineurin-like_PHP"/>
</dbReference>
<evidence type="ECO:0000313" key="3">
    <source>
        <dbReference type="Proteomes" id="UP000006860"/>
    </source>
</evidence>
<dbReference type="EMBL" id="CP002546">
    <property type="protein sequence ID" value="ADY61286.1"/>
    <property type="molecule type" value="Genomic_DNA"/>
</dbReference>
<dbReference type="RefSeq" id="WP_013630005.1">
    <property type="nucleotide sequence ID" value="NC_015174.1"/>
</dbReference>
<dbReference type="SUPFAM" id="SSF56300">
    <property type="entry name" value="Metallo-dependent phosphatases"/>
    <property type="match status" value="1"/>
</dbReference>
<organism evidence="2 3">
    <name type="scientific">Rubinisphaera brasiliensis (strain ATCC 49424 / DSM 5305 / JCM 21570 / IAM 15109 / NBRC 103401 / IFAM 1448)</name>
    <name type="common">Planctomyces brasiliensis</name>
    <dbReference type="NCBI Taxonomy" id="756272"/>
    <lineage>
        <taxon>Bacteria</taxon>
        <taxon>Pseudomonadati</taxon>
        <taxon>Planctomycetota</taxon>
        <taxon>Planctomycetia</taxon>
        <taxon>Planctomycetales</taxon>
        <taxon>Planctomycetaceae</taxon>
        <taxon>Rubinisphaera</taxon>
    </lineage>
</organism>
<feature type="domain" description="Calcineurin-like phosphoesterase" evidence="1">
    <location>
        <begin position="1"/>
        <end position="217"/>
    </location>
</feature>
<accession>F0SR39</accession>
<dbReference type="eggNOG" id="COG1408">
    <property type="taxonomic scope" value="Bacteria"/>
</dbReference>
<name>F0SR39_RUBBR</name>
<dbReference type="InterPro" id="IPR029052">
    <property type="entry name" value="Metallo-depent_PP-like"/>
</dbReference>
<dbReference type="KEGG" id="pbs:Plabr_3691"/>
<protein>
    <submittedName>
        <fullName evidence="2">Metallophosphoesterase</fullName>
    </submittedName>
</protein>
<dbReference type="GO" id="GO:0016787">
    <property type="term" value="F:hydrolase activity"/>
    <property type="evidence" value="ECO:0007669"/>
    <property type="project" value="InterPro"/>
</dbReference>
<dbReference type="HOGENOM" id="CLU_979172_0_0_0"/>
<evidence type="ECO:0000313" key="2">
    <source>
        <dbReference type="EMBL" id="ADY61286.1"/>
    </source>
</evidence>
<dbReference type="OrthoDB" id="9787800at2"/>
<gene>
    <name evidence="2" type="ordered locus">Plabr_3691</name>
</gene>
<dbReference type="Pfam" id="PF00149">
    <property type="entry name" value="Metallophos"/>
    <property type="match status" value="1"/>
</dbReference>
<dbReference type="Gene3D" id="3.60.21.10">
    <property type="match status" value="1"/>
</dbReference>
<keyword evidence="3" id="KW-1185">Reference proteome</keyword>